<dbReference type="InterPro" id="IPR013083">
    <property type="entry name" value="Znf_RING/FYVE/PHD"/>
</dbReference>
<comment type="catalytic activity">
    <reaction evidence="11">
        <text>L-lysyl-[histone] + S-adenosyl-L-methionine = N(6)-methyl-L-lysyl-[histone] + S-adenosyl-L-homocysteine + H(+)</text>
        <dbReference type="Rhea" id="RHEA:10024"/>
        <dbReference type="Rhea" id="RHEA-COMP:9845"/>
        <dbReference type="Rhea" id="RHEA-COMP:9846"/>
        <dbReference type="ChEBI" id="CHEBI:15378"/>
        <dbReference type="ChEBI" id="CHEBI:29969"/>
        <dbReference type="ChEBI" id="CHEBI:57856"/>
        <dbReference type="ChEBI" id="CHEBI:59789"/>
        <dbReference type="ChEBI" id="CHEBI:61929"/>
    </reaction>
</comment>
<dbReference type="Gene3D" id="2.170.270.10">
    <property type="entry name" value="SET domain"/>
    <property type="match status" value="1"/>
</dbReference>
<name>J3KXP7_ORYBR</name>
<feature type="region of interest" description="Disordered" evidence="14">
    <location>
        <begin position="25"/>
        <end position="86"/>
    </location>
</feature>
<evidence type="ECO:0000256" key="14">
    <source>
        <dbReference type="SAM" id="MobiDB-lite"/>
    </source>
</evidence>
<dbReference type="PROSITE" id="PS50280">
    <property type="entry name" value="SET"/>
    <property type="match status" value="1"/>
</dbReference>
<dbReference type="CDD" id="cd15495">
    <property type="entry name" value="PHD_ATX3_4_5_like"/>
    <property type="match status" value="1"/>
</dbReference>
<dbReference type="PANTHER" id="PTHR13793">
    <property type="entry name" value="PHD FINGER PROTEINS"/>
    <property type="match status" value="1"/>
</dbReference>
<dbReference type="OMA" id="LNACMDQ"/>
<dbReference type="GO" id="GO:0006357">
    <property type="term" value="P:regulation of transcription by RNA polymerase II"/>
    <property type="evidence" value="ECO:0007669"/>
    <property type="project" value="TreeGrafter"/>
</dbReference>
<dbReference type="AlphaFoldDB" id="J3KXP7"/>
<dbReference type="Gene3D" id="2.30.30.140">
    <property type="match status" value="1"/>
</dbReference>
<evidence type="ECO:0000256" key="7">
    <source>
        <dbReference type="ARBA" id="ARBA00022771"/>
    </source>
</evidence>
<evidence type="ECO:0000313" key="20">
    <source>
        <dbReference type="EnsemblPlants" id="OB01G17530.1"/>
    </source>
</evidence>
<evidence type="ECO:0000313" key="21">
    <source>
        <dbReference type="Proteomes" id="UP000006038"/>
    </source>
</evidence>
<dbReference type="SUPFAM" id="SSF82199">
    <property type="entry name" value="SET domain"/>
    <property type="match status" value="1"/>
</dbReference>
<dbReference type="GeneID" id="102716450"/>
<dbReference type="InterPro" id="IPR025780">
    <property type="entry name" value="Hist-Lys_N-MeTrfase_ATX"/>
</dbReference>
<dbReference type="GO" id="GO:0048188">
    <property type="term" value="C:Set1C/COMPASS complex"/>
    <property type="evidence" value="ECO:0007669"/>
    <property type="project" value="UniProtKB-ARBA"/>
</dbReference>
<proteinExistence type="predicted"/>
<dbReference type="FunFam" id="2.170.270.10:FF:000058">
    <property type="entry name" value="Histone-lysine N-methyltransferase"/>
    <property type="match status" value="1"/>
</dbReference>
<dbReference type="KEGG" id="obr:102716450"/>
<keyword evidence="8" id="KW-0862">Zinc</keyword>
<dbReference type="InterPro" id="IPR046341">
    <property type="entry name" value="SET_dom_sf"/>
</dbReference>
<dbReference type="GO" id="GO:0006325">
    <property type="term" value="P:chromatin organization"/>
    <property type="evidence" value="ECO:0007669"/>
    <property type="project" value="UniProtKB-KW"/>
</dbReference>
<sequence>MLASRIPLKRCTAAAVPGEVEVEVEVEEPPAAGGDGGGSGMVPAKRRRERVVPSRFRDSVVARPPPAKKGRPAPLPARKAEAAGGGGDGEVYNVEVQAAEPKGADFGAVETVVWTGDEQPVQTEEELYRACRNISRCSSSSGGFSGSVVTSLSNASRNGAQEGKSVVVECKPKREAGEKKEDFYWPEDFVLGDVVWAKSGKKCPAWPALVIDPLRHAPAVVLNSCIPGALCVMFFGYSSSGHGRDYGWVKQGMIFPFVDYLDRFQGQALYKLKASRFRESIEEAFLAERGFLELQMDVECSLEKSVNDQSIPDGLQEGTSSNNEQECQSEAQVIGKSPGCCDSCGNHLASKIAKKKKQVGEQLLCRHCEKLLQSKQYCGICKKIWHHTDGGNWVCCDECQIWVHVECDRTCINMEDLENAEYFCPECKSKRKSVSPVEQMSTPNSSECASTSKEKLPEMIPVFCFGMDAMYLPKKHMILCQCISCKERLMSLSEWERHTGSRKKNWKMSVKLKSNGDPLVTLLEDIPCANLKSSIPAINKEELLKLLANSYSPICARWTTERCAVCRWVEDWDYNKIIICNRCQIAVHQECYGVRDIQDFTNWVCRACELPKQKRECCLCPVKGGALKPTDLDQLWVHVTCAWFQPKVSFPVDETMEPAMGILNIPSEYFKKTCVICKQMHGACTQCHKCSTYYHAMCASRAGYRMELQSSEKNGRNITRMVSYCAFHSTPDPDNVLIVKTPEGVFSTKFLPGNNEKQTGARLVRKENIQEKVFPAKISDCPAARCLAHEMLKNKKEPGWAIAHRIMGPRHHSQESIEVLNACMDQKDEKSFSTFKERLQHLQKTENKRVCCGRSGIHGWGLFAAKKIQEGQMVIEYRGDQVRRSVADLREARYHREKKDCYLFKISEDVVVDATEKGNIARLINHSCMPNCYARIMSVGDEKSQIILIAKRDVSAGEELTYDYLFDPDESEDCKVPCLCKAPNCRGYMN</sequence>
<dbReference type="Pfam" id="PF00628">
    <property type="entry name" value="PHD"/>
    <property type="match status" value="1"/>
</dbReference>
<dbReference type="CDD" id="cd20143">
    <property type="entry name" value="PWWP_AtATX3-like"/>
    <property type="match status" value="1"/>
</dbReference>
<reference evidence="20" key="1">
    <citation type="journal article" date="2013" name="Nat. Commun.">
        <title>Whole-genome sequencing of Oryza brachyantha reveals mechanisms underlying Oryza genome evolution.</title>
        <authorList>
            <person name="Chen J."/>
            <person name="Huang Q."/>
            <person name="Gao D."/>
            <person name="Wang J."/>
            <person name="Lang Y."/>
            <person name="Liu T."/>
            <person name="Li B."/>
            <person name="Bai Z."/>
            <person name="Luis Goicoechea J."/>
            <person name="Liang C."/>
            <person name="Chen C."/>
            <person name="Zhang W."/>
            <person name="Sun S."/>
            <person name="Liao Y."/>
            <person name="Zhang X."/>
            <person name="Yang L."/>
            <person name="Song C."/>
            <person name="Wang M."/>
            <person name="Shi J."/>
            <person name="Liu G."/>
            <person name="Liu J."/>
            <person name="Zhou H."/>
            <person name="Zhou W."/>
            <person name="Yu Q."/>
            <person name="An N."/>
            <person name="Chen Y."/>
            <person name="Cai Q."/>
            <person name="Wang B."/>
            <person name="Liu B."/>
            <person name="Min J."/>
            <person name="Huang Y."/>
            <person name="Wu H."/>
            <person name="Li Z."/>
            <person name="Zhang Y."/>
            <person name="Yin Y."/>
            <person name="Song W."/>
            <person name="Jiang J."/>
            <person name="Jackson S.A."/>
            <person name="Wing R.A."/>
            <person name="Wang J."/>
            <person name="Chen M."/>
        </authorList>
    </citation>
    <scope>NUCLEOTIDE SEQUENCE [LARGE SCALE GENOMIC DNA]</scope>
    <source>
        <strain evidence="20">cv. IRGC 101232</strain>
    </source>
</reference>
<keyword evidence="3" id="KW-0808">Transferase</keyword>
<evidence type="ECO:0000256" key="3">
    <source>
        <dbReference type="ARBA" id="ARBA00022679"/>
    </source>
</evidence>
<evidence type="ECO:0000256" key="8">
    <source>
        <dbReference type="ARBA" id="ARBA00022833"/>
    </source>
</evidence>
<dbReference type="Pfam" id="PF13832">
    <property type="entry name" value="zf-HC5HC2H_2"/>
    <property type="match status" value="1"/>
</dbReference>
<dbReference type="InterPro" id="IPR003616">
    <property type="entry name" value="Post-SET_dom"/>
</dbReference>
<keyword evidence="21" id="KW-1185">Reference proteome</keyword>
<dbReference type="CDD" id="cd15517">
    <property type="entry name" value="PHD_TCF19_like"/>
    <property type="match status" value="1"/>
</dbReference>
<dbReference type="GO" id="GO:0008270">
    <property type="term" value="F:zinc ion binding"/>
    <property type="evidence" value="ECO:0007669"/>
    <property type="project" value="UniProtKB-KW"/>
</dbReference>
<dbReference type="STRING" id="4533.J3KXP7"/>
<evidence type="ECO:0000259" key="19">
    <source>
        <dbReference type="PROSITE" id="PS51805"/>
    </source>
</evidence>
<dbReference type="InterPro" id="IPR001965">
    <property type="entry name" value="Znf_PHD"/>
</dbReference>
<evidence type="ECO:0000256" key="6">
    <source>
        <dbReference type="ARBA" id="ARBA00022737"/>
    </source>
</evidence>
<evidence type="ECO:0000259" key="15">
    <source>
        <dbReference type="PROSITE" id="PS50016"/>
    </source>
</evidence>
<dbReference type="PANTHER" id="PTHR13793:SF132">
    <property type="entry name" value="HISTONE-LYSINE N-METHYLTRANSFERASE ATX5"/>
    <property type="match status" value="1"/>
</dbReference>
<dbReference type="CDD" id="cd10518">
    <property type="entry name" value="SET_SETD1-like"/>
    <property type="match status" value="1"/>
</dbReference>
<dbReference type="GO" id="GO:0032259">
    <property type="term" value="P:methylation"/>
    <property type="evidence" value="ECO:0007669"/>
    <property type="project" value="UniProtKB-KW"/>
</dbReference>
<dbReference type="PROSITE" id="PS50812">
    <property type="entry name" value="PWWP"/>
    <property type="match status" value="1"/>
</dbReference>
<dbReference type="PROSITE" id="PS51805">
    <property type="entry name" value="EPHD"/>
    <property type="match status" value="1"/>
</dbReference>
<evidence type="ECO:0000259" key="17">
    <source>
        <dbReference type="PROSITE" id="PS50812"/>
    </source>
</evidence>
<feature type="domain" description="PWWP" evidence="17">
    <location>
        <begin position="191"/>
        <end position="260"/>
    </location>
</feature>
<keyword evidence="10" id="KW-0539">Nucleus</keyword>
<dbReference type="Pfam" id="PF13831">
    <property type="entry name" value="PHD_2"/>
    <property type="match status" value="1"/>
</dbReference>
<dbReference type="GO" id="GO:0008168">
    <property type="term" value="F:methyltransferase activity"/>
    <property type="evidence" value="ECO:0007669"/>
    <property type="project" value="UniProtKB-KW"/>
</dbReference>
<evidence type="ECO:0000256" key="1">
    <source>
        <dbReference type="ARBA" id="ARBA00004123"/>
    </source>
</evidence>
<dbReference type="Pfam" id="PF00855">
    <property type="entry name" value="PWWP"/>
    <property type="match status" value="1"/>
</dbReference>
<keyword evidence="6" id="KW-0677">Repeat</keyword>
<dbReference type="InterPro" id="IPR010919">
    <property type="entry name" value="SAND-like_dom_sf"/>
</dbReference>
<dbReference type="HOGENOM" id="CLU_006335_0_0_1"/>
<dbReference type="SUPFAM" id="SSF63748">
    <property type="entry name" value="Tudor/PWWP/MBT"/>
    <property type="match status" value="1"/>
</dbReference>
<dbReference type="SMART" id="SM00508">
    <property type="entry name" value="PostSET"/>
    <property type="match status" value="1"/>
</dbReference>
<dbReference type="PROSITE" id="PS50016">
    <property type="entry name" value="ZF_PHD_2"/>
    <property type="match status" value="2"/>
</dbReference>
<dbReference type="InterPro" id="IPR000313">
    <property type="entry name" value="PWWP_dom"/>
</dbReference>
<comment type="function">
    <text evidence="12">Histone methyltransferase.</text>
</comment>
<evidence type="ECO:0000256" key="4">
    <source>
        <dbReference type="ARBA" id="ARBA00022691"/>
    </source>
</evidence>
<keyword evidence="5" id="KW-0479">Metal-binding</keyword>
<dbReference type="InterPro" id="IPR050701">
    <property type="entry name" value="Histone_Mod_Regulator"/>
</dbReference>
<feature type="compositionally biased region" description="Basic and acidic residues" evidence="14">
    <location>
        <begin position="50"/>
        <end position="60"/>
    </location>
</feature>
<dbReference type="PROSITE" id="PS50868">
    <property type="entry name" value="POST_SET"/>
    <property type="match status" value="1"/>
</dbReference>
<evidence type="ECO:0000256" key="2">
    <source>
        <dbReference type="ARBA" id="ARBA00022603"/>
    </source>
</evidence>
<evidence type="ECO:0000256" key="12">
    <source>
        <dbReference type="ARBA" id="ARBA00054897"/>
    </source>
</evidence>
<feature type="domain" description="PHD-type" evidence="15">
    <location>
        <begin position="375"/>
        <end position="430"/>
    </location>
</feature>
<accession>J3KXP7</accession>
<feature type="domain" description="SET" evidence="16">
    <location>
        <begin position="848"/>
        <end position="965"/>
    </location>
</feature>
<dbReference type="InterPro" id="IPR001214">
    <property type="entry name" value="SET_dom"/>
</dbReference>
<keyword evidence="9" id="KW-0156">Chromatin regulator</keyword>
<dbReference type="EnsemblPlants" id="OB01G17530.1">
    <property type="protein sequence ID" value="OB01G17530.1"/>
    <property type="gene ID" value="OB01G17530"/>
</dbReference>
<dbReference type="SUPFAM" id="SSF57903">
    <property type="entry name" value="FYVE/PHD zinc finger"/>
    <property type="match status" value="2"/>
</dbReference>
<dbReference type="Gramene" id="OB01G17530.1">
    <property type="protein sequence ID" value="OB01G17530.1"/>
    <property type="gene ID" value="OB01G17530"/>
</dbReference>
<keyword evidence="4" id="KW-0949">S-adenosyl-L-methionine</keyword>
<keyword evidence="7 13" id="KW-0863">Zinc-finger</keyword>
<dbReference type="InterPro" id="IPR011011">
    <property type="entry name" value="Znf_FYVE_PHD"/>
</dbReference>
<evidence type="ECO:0000259" key="16">
    <source>
        <dbReference type="PROSITE" id="PS50280"/>
    </source>
</evidence>
<keyword evidence="2" id="KW-0489">Methyltransferase</keyword>
<evidence type="ECO:0000256" key="10">
    <source>
        <dbReference type="ARBA" id="ARBA00023242"/>
    </source>
</evidence>
<evidence type="ECO:0000256" key="11">
    <source>
        <dbReference type="ARBA" id="ARBA00052314"/>
    </source>
</evidence>
<feature type="domain" description="PHD-type" evidence="19">
    <location>
        <begin position="614"/>
        <end position="729"/>
    </location>
</feature>
<dbReference type="InterPro" id="IPR019786">
    <property type="entry name" value="Zinc_finger_PHD-type_CS"/>
</dbReference>
<feature type="domain" description="PHD-type" evidence="15">
    <location>
        <begin position="560"/>
        <end position="611"/>
    </location>
</feature>
<dbReference type="Proteomes" id="UP000006038">
    <property type="component" value="Chromosome 1"/>
</dbReference>
<dbReference type="eggNOG" id="KOG1080">
    <property type="taxonomic scope" value="Eukaryota"/>
</dbReference>
<dbReference type="SUPFAM" id="SSF63763">
    <property type="entry name" value="SAND domain-like"/>
    <property type="match status" value="1"/>
</dbReference>
<evidence type="ECO:0000256" key="5">
    <source>
        <dbReference type="ARBA" id="ARBA00022723"/>
    </source>
</evidence>
<dbReference type="Pfam" id="PF00856">
    <property type="entry name" value="SET"/>
    <property type="match status" value="1"/>
</dbReference>
<evidence type="ECO:0000256" key="9">
    <source>
        <dbReference type="ARBA" id="ARBA00022853"/>
    </source>
</evidence>
<dbReference type="OrthoDB" id="308383at2759"/>
<dbReference type="SMART" id="SM00317">
    <property type="entry name" value="SET"/>
    <property type="match status" value="1"/>
</dbReference>
<reference evidence="20" key="2">
    <citation type="submission" date="2013-04" db="UniProtKB">
        <authorList>
            <consortium name="EnsemblPlants"/>
        </authorList>
    </citation>
    <scope>IDENTIFICATION</scope>
</reference>
<dbReference type="Gene3D" id="3.30.40.10">
    <property type="entry name" value="Zinc/RING finger domain, C3HC4 (zinc finger)"/>
    <property type="match status" value="3"/>
</dbReference>
<dbReference type="PROSITE" id="PS51566">
    <property type="entry name" value="SAM_MT43_TRX_MLL"/>
    <property type="match status" value="1"/>
</dbReference>
<dbReference type="SMART" id="SM00249">
    <property type="entry name" value="PHD"/>
    <property type="match status" value="3"/>
</dbReference>
<dbReference type="InterPro" id="IPR042011">
    <property type="entry name" value="ATX3/4/5_PHD"/>
</dbReference>
<dbReference type="InterPro" id="IPR034732">
    <property type="entry name" value="EPHD"/>
</dbReference>
<protein>
    <submittedName>
        <fullName evidence="20">Histone-lysine N-methyltransferase</fullName>
    </submittedName>
</protein>
<dbReference type="PROSITE" id="PS01359">
    <property type="entry name" value="ZF_PHD_1"/>
    <property type="match status" value="1"/>
</dbReference>
<comment type="subcellular location">
    <subcellularLocation>
        <location evidence="1">Nucleus</location>
    </subcellularLocation>
</comment>
<dbReference type="InterPro" id="IPR019787">
    <property type="entry name" value="Znf_PHD-finger"/>
</dbReference>
<organism evidence="20">
    <name type="scientific">Oryza brachyantha</name>
    <name type="common">malo sina</name>
    <dbReference type="NCBI Taxonomy" id="4533"/>
    <lineage>
        <taxon>Eukaryota</taxon>
        <taxon>Viridiplantae</taxon>
        <taxon>Streptophyta</taxon>
        <taxon>Embryophyta</taxon>
        <taxon>Tracheophyta</taxon>
        <taxon>Spermatophyta</taxon>
        <taxon>Magnoliopsida</taxon>
        <taxon>Liliopsida</taxon>
        <taxon>Poales</taxon>
        <taxon>Poaceae</taxon>
        <taxon>BOP clade</taxon>
        <taxon>Oryzoideae</taxon>
        <taxon>Oryzeae</taxon>
        <taxon>Oryzinae</taxon>
        <taxon>Oryza</taxon>
    </lineage>
</organism>
<evidence type="ECO:0000259" key="18">
    <source>
        <dbReference type="PROSITE" id="PS50868"/>
    </source>
</evidence>
<dbReference type="FunFam" id="3.30.40.10:FF:000464">
    <property type="entry name" value="Histone-lysine N-methyltransferase"/>
    <property type="match status" value="1"/>
</dbReference>
<feature type="domain" description="Post-SET" evidence="18">
    <location>
        <begin position="974"/>
        <end position="990"/>
    </location>
</feature>
<evidence type="ECO:0000256" key="13">
    <source>
        <dbReference type="PROSITE-ProRule" id="PRU00146"/>
    </source>
</evidence>